<evidence type="ECO:0000256" key="6">
    <source>
        <dbReference type="ARBA" id="ARBA00023027"/>
    </source>
</evidence>
<keyword evidence="5" id="KW-0521">NADP</keyword>
<comment type="similarity">
    <text evidence="1">Belongs to the carotenoid/retinoid oxidoreductase family. CrtISO subfamily.</text>
</comment>
<evidence type="ECO:0000256" key="3">
    <source>
        <dbReference type="ARBA" id="ARBA00022729"/>
    </source>
</evidence>
<feature type="domain" description="Dynein heavy chain linker" evidence="7">
    <location>
        <begin position="45"/>
        <end position="141"/>
    </location>
</feature>
<dbReference type="Gene3D" id="1.10.287.2620">
    <property type="match status" value="1"/>
</dbReference>
<dbReference type="PANTHER" id="PTHR46091:SF3">
    <property type="entry name" value="AMINE OXIDASE DOMAIN-CONTAINING PROTEIN"/>
    <property type="match status" value="1"/>
</dbReference>
<dbReference type="Proteomes" id="UP000000305">
    <property type="component" value="Unassembled WGS sequence"/>
</dbReference>
<sequence length="183" mass="20643">MEGSHVILPGNDYDHVTADEFPKVFPFIRLELALSNRKVFVKPKHERIQRMMEKVLQTIVSSKFRIAPVSRTRHSLSELVGAGLMLYISRIEEVSVTATKELALEETLQRLQSEWNDICFEFLPYRDSDVSVLSGIEEIQAFTKQLAIEKKWDAIVIGSGIGVMSTAALLSKAGMKVLVLENH</sequence>
<evidence type="ECO:0000313" key="9">
    <source>
        <dbReference type="Proteomes" id="UP000000305"/>
    </source>
</evidence>
<accession>E9HNL3</accession>
<evidence type="ECO:0000256" key="2">
    <source>
        <dbReference type="ARBA" id="ARBA00022630"/>
    </source>
</evidence>
<keyword evidence="2" id="KW-0285">Flavoprotein</keyword>
<dbReference type="PANTHER" id="PTHR46091">
    <property type="entry name" value="BLR7054 PROTEIN"/>
    <property type="match status" value="1"/>
</dbReference>
<reference evidence="8 9" key="1">
    <citation type="journal article" date="2011" name="Science">
        <title>The ecoresponsive genome of Daphnia pulex.</title>
        <authorList>
            <person name="Colbourne J.K."/>
            <person name="Pfrender M.E."/>
            <person name="Gilbert D."/>
            <person name="Thomas W.K."/>
            <person name="Tucker A."/>
            <person name="Oakley T.H."/>
            <person name="Tokishita S."/>
            <person name="Aerts A."/>
            <person name="Arnold G.J."/>
            <person name="Basu M.K."/>
            <person name="Bauer D.J."/>
            <person name="Caceres C.E."/>
            <person name="Carmel L."/>
            <person name="Casola C."/>
            <person name="Choi J.H."/>
            <person name="Detter J.C."/>
            <person name="Dong Q."/>
            <person name="Dusheyko S."/>
            <person name="Eads B.D."/>
            <person name="Frohlich T."/>
            <person name="Geiler-Samerotte K.A."/>
            <person name="Gerlach D."/>
            <person name="Hatcher P."/>
            <person name="Jogdeo S."/>
            <person name="Krijgsveld J."/>
            <person name="Kriventseva E.V."/>
            <person name="Kultz D."/>
            <person name="Laforsch C."/>
            <person name="Lindquist E."/>
            <person name="Lopez J."/>
            <person name="Manak J.R."/>
            <person name="Muller J."/>
            <person name="Pangilinan J."/>
            <person name="Patwardhan R.P."/>
            <person name="Pitluck S."/>
            <person name="Pritham E.J."/>
            <person name="Rechtsteiner A."/>
            <person name="Rho M."/>
            <person name="Rogozin I.B."/>
            <person name="Sakarya O."/>
            <person name="Salamov A."/>
            <person name="Schaack S."/>
            <person name="Shapiro H."/>
            <person name="Shiga Y."/>
            <person name="Skalitzky C."/>
            <person name="Smith Z."/>
            <person name="Souvorov A."/>
            <person name="Sung W."/>
            <person name="Tang Z."/>
            <person name="Tsuchiya D."/>
            <person name="Tu H."/>
            <person name="Vos H."/>
            <person name="Wang M."/>
            <person name="Wolf Y.I."/>
            <person name="Yamagata H."/>
            <person name="Yamada T."/>
            <person name="Ye Y."/>
            <person name="Shaw J.R."/>
            <person name="Andrews J."/>
            <person name="Crease T.J."/>
            <person name="Tang H."/>
            <person name="Lucas S.M."/>
            <person name="Robertson H.M."/>
            <person name="Bork P."/>
            <person name="Koonin E.V."/>
            <person name="Zdobnov E.M."/>
            <person name="Grigoriev I.V."/>
            <person name="Lynch M."/>
            <person name="Boore J.L."/>
        </authorList>
    </citation>
    <scope>NUCLEOTIDE SEQUENCE [LARGE SCALE GENOMIC DNA]</scope>
</reference>
<keyword evidence="6" id="KW-0520">NAD</keyword>
<gene>
    <name evidence="8" type="ORF">DAPPUDRAFT_262744</name>
</gene>
<dbReference type="Pfam" id="PF13450">
    <property type="entry name" value="NAD_binding_8"/>
    <property type="match status" value="1"/>
</dbReference>
<organism evidence="8 9">
    <name type="scientific">Daphnia pulex</name>
    <name type="common">Water flea</name>
    <dbReference type="NCBI Taxonomy" id="6669"/>
    <lineage>
        <taxon>Eukaryota</taxon>
        <taxon>Metazoa</taxon>
        <taxon>Ecdysozoa</taxon>
        <taxon>Arthropoda</taxon>
        <taxon>Crustacea</taxon>
        <taxon>Branchiopoda</taxon>
        <taxon>Diplostraca</taxon>
        <taxon>Cladocera</taxon>
        <taxon>Anomopoda</taxon>
        <taxon>Daphniidae</taxon>
        <taxon>Daphnia</taxon>
    </lineage>
</organism>
<evidence type="ECO:0000256" key="4">
    <source>
        <dbReference type="ARBA" id="ARBA00022827"/>
    </source>
</evidence>
<dbReference type="KEGG" id="dpx:DAPPUDRAFT_262744"/>
<dbReference type="InParanoid" id="E9HNL3"/>
<proteinExistence type="inferred from homology"/>
<dbReference type="EMBL" id="GL732696">
    <property type="protein sequence ID" value="EFX66693.1"/>
    <property type="molecule type" value="Genomic_DNA"/>
</dbReference>
<evidence type="ECO:0000259" key="7">
    <source>
        <dbReference type="Pfam" id="PF08393"/>
    </source>
</evidence>
<dbReference type="HOGENOM" id="CLU_1476590_0_0_1"/>
<protein>
    <recommendedName>
        <fullName evidence="7">Dynein heavy chain linker domain-containing protein</fullName>
    </recommendedName>
</protein>
<dbReference type="InterPro" id="IPR052206">
    <property type="entry name" value="Retinol_saturase"/>
</dbReference>
<evidence type="ECO:0000256" key="1">
    <source>
        <dbReference type="ARBA" id="ARBA00005855"/>
    </source>
</evidence>
<dbReference type="OrthoDB" id="424310at2759"/>
<dbReference type="AlphaFoldDB" id="E9HNL3"/>
<name>E9HNL3_DAPPU</name>
<keyword evidence="3" id="KW-0732">Signal</keyword>
<dbReference type="STRING" id="6669.E9HNL3"/>
<keyword evidence="9" id="KW-1185">Reference proteome</keyword>
<evidence type="ECO:0000256" key="5">
    <source>
        <dbReference type="ARBA" id="ARBA00022857"/>
    </source>
</evidence>
<dbReference type="Pfam" id="PF08393">
    <property type="entry name" value="DHC_N2"/>
    <property type="match status" value="1"/>
</dbReference>
<dbReference type="Gene3D" id="3.50.50.60">
    <property type="entry name" value="FAD/NAD(P)-binding domain"/>
    <property type="match status" value="1"/>
</dbReference>
<dbReference type="InterPro" id="IPR036188">
    <property type="entry name" value="FAD/NAD-bd_sf"/>
</dbReference>
<dbReference type="InterPro" id="IPR013602">
    <property type="entry name" value="Dynein_heavy_linker"/>
</dbReference>
<dbReference type="SUPFAM" id="SSF51905">
    <property type="entry name" value="FAD/NAD(P)-binding domain"/>
    <property type="match status" value="1"/>
</dbReference>
<keyword evidence="4" id="KW-0274">FAD</keyword>
<evidence type="ECO:0000313" key="8">
    <source>
        <dbReference type="EMBL" id="EFX66693.1"/>
    </source>
</evidence>